<evidence type="ECO:0000256" key="1">
    <source>
        <dbReference type="ARBA" id="ARBA00007301"/>
    </source>
</evidence>
<dbReference type="NCBIfam" id="TIGR00558">
    <property type="entry name" value="pdxH"/>
    <property type="match status" value="1"/>
</dbReference>
<feature type="binding site" evidence="5">
    <location>
        <position position="186"/>
    </location>
    <ligand>
        <name>FMN</name>
        <dbReference type="ChEBI" id="CHEBI:58210"/>
    </ligand>
</feature>
<dbReference type="Gene3D" id="2.30.110.10">
    <property type="entry name" value="Electron Transport, Fmn-binding Protein, Chain A"/>
    <property type="match status" value="1"/>
</dbReference>
<feature type="binding site" evidence="5">
    <location>
        <begin position="65"/>
        <end position="66"/>
    </location>
    <ligand>
        <name>FMN</name>
        <dbReference type="ChEBI" id="CHEBI:58210"/>
    </ligand>
</feature>
<comment type="cofactor">
    <cofactor evidence="5">
        <name>FMN</name>
        <dbReference type="ChEBI" id="CHEBI:58210"/>
    </cofactor>
    <text evidence="5">Binds 1 FMN per subunit.</text>
</comment>
<comment type="subunit">
    <text evidence="5">Homodimer.</text>
</comment>
<comment type="function">
    <text evidence="5">Catalyzes the oxidation of either pyridoxine 5'-phosphate (PNP) or pyridoxamine 5'-phosphate (PMP) into pyridoxal 5'-phosphate (PLP).</text>
</comment>
<dbReference type="HAMAP" id="MF_01629">
    <property type="entry name" value="PdxH"/>
    <property type="match status" value="1"/>
</dbReference>
<gene>
    <name evidence="5 8" type="primary">pdxH</name>
    <name evidence="8" type="ORF">K6753_07665</name>
</gene>
<sequence length="204" mass="22780">MTTNPAPPALLAEALATFDRLFAEAAAAGEPDPTAMVVATAGLDARPSARTVLLKAHDARGFVFYTHLDGRKGRELQANPHAALLFHWPRVEGGVQVRIEGAVEIVSDEEADAYFATRPRGSQVGAWASKQSETLDPPSRFAERIAQVEQEFEGRDVPRPARWTGLRVRPERIEFWYGAQYRLHERHLYESDVAGEWSVRMLYP</sequence>
<feature type="binding site" evidence="5">
    <location>
        <position position="71"/>
    </location>
    <ligand>
        <name>FMN</name>
        <dbReference type="ChEBI" id="CHEBI:58210"/>
    </ligand>
</feature>
<dbReference type="InterPro" id="IPR019576">
    <property type="entry name" value="Pyridoxamine_oxidase_dimer_C"/>
</dbReference>
<comment type="similarity">
    <text evidence="1 5">Belongs to the pyridoxamine 5'-phosphate oxidase family.</text>
</comment>
<dbReference type="PIRSF" id="PIRSF000190">
    <property type="entry name" value="Pyd_amn-ph_oxd"/>
    <property type="match status" value="1"/>
</dbReference>
<dbReference type="EC" id="1.4.3.5" evidence="5"/>
<feature type="binding site" evidence="5">
    <location>
        <position position="114"/>
    </location>
    <ligand>
        <name>substrate</name>
    </ligand>
</feature>
<comment type="caution">
    <text evidence="8">The sequence shown here is derived from an EMBL/GenBank/DDBJ whole genome shotgun (WGS) entry which is preliminary data.</text>
</comment>
<keyword evidence="9" id="KW-1185">Reference proteome</keyword>
<keyword evidence="4 5" id="KW-0560">Oxidoreductase</keyword>
<evidence type="ECO:0000313" key="8">
    <source>
        <dbReference type="EMBL" id="MBZ4039409.1"/>
    </source>
</evidence>
<dbReference type="InterPro" id="IPR019740">
    <property type="entry name" value="Pyridox_Oxase_CS"/>
</dbReference>
<feature type="domain" description="Pyridoxamine 5'-phosphate oxidase N-terminal" evidence="6">
    <location>
        <begin position="24"/>
        <end position="149"/>
    </location>
</feature>
<dbReference type="InterPro" id="IPR012349">
    <property type="entry name" value="Split_barrel_FMN-bd"/>
</dbReference>
<keyword evidence="3 5" id="KW-0288">FMN</keyword>
<comment type="pathway">
    <text evidence="5">Cofactor metabolism; pyridoxal 5'-phosphate salvage; pyridoxal 5'-phosphate from pyridoxamine 5'-phosphate: step 1/1.</text>
</comment>
<dbReference type="PANTHER" id="PTHR10851:SF0">
    <property type="entry name" value="PYRIDOXINE-5'-PHOSPHATE OXIDASE"/>
    <property type="match status" value="1"/>
</dbReference>
<feature type="binding site" evidence="5">
    <location>
        <position position="55"/>
    </location>
    <ligand>
        <name>substrate</name>
    </ligand>
</feature>
<feature type="binding site" evidence="5">
    <location>
        <position position="176"/>
    </location>
    <ligand>
        <name>FMN</name>
        <dbReference type="ChEBI" id="CHEBI:58210"/>
    </ligand>
</feature>
<protein>
    <recommendedName>
        <fullName evidence="5">Pyridoxine/pyridoxamine 5'-phosphate oxidase</fullName>
        <ecNumber evidence="5">1.4.3.5</ecNumber>
    </recommendedName>
    <alternativeName>
        <fullName evidence="5">PNP/PMP oxidase</fullName>
        <shortName evidence="5">PNPOx</shortName>
    </alternativeName>
    <alternativeName>
        <fullName evidence="5">Pyridoxal 5'-phosphate synthase</fullName>
    </alternativeName>
</protein>
<feature type="binding site" evidence="5">
    <location>
        <position position="96"/>
    </location>
    <ligand>
        <name>FMN</name>
        <dbReference type="ChEBI" id="CHEBI:58210"/>
    </ligand>
</feature>
<dbReference type="InterPro" id="IPR011576">
    <property type="entry name" value="Pyridox_Oxase_N"/>
</dbReference>
<accession>A0ABS7T6B2</accession>
<evidence type="ECO:0000259" key="7">
    <source>
        <dbReference type="Pfam" id="PF10590"/>
    </source>
</evidence>
<name>A0ABS7T6B2_9GAMM</name>
<dbReference type="NCBIfam" id="NF004231">
    <property type="entry name" value="PRK05679.1"/>
    <property type="match status" value="1"/>
</dbReference>
<evidence type="ECO:0000256" key="5">
    <source>
        <dbReference type="HAMAP-Rule" id="MF_01629"/>
    </source>
</evidence>
<dbReference type="InterPro" id="IPR000659">
    <property type="entry name" value="Pyridox_Oxase"/>
</dbReference>
<comment type="catalytic activity">
    <reaction evidence="5">
        <text>pyridoxamine 5'-phosphate + O2 + H2O = pyridoxal 5'-phosphate + H2O2 + NH4(+)</text>
        <dbReference type="Rhea" id="RHEA:15817"/>
        <dbReference type="ChEBI" id="CHEBI:15377"/>
        <dbReference type="ChEBI" id="CHEBI:15379"/>
        <dbReference type="ChEBI" id="CHEBI:16240"/>
        <dbReference type="ChEBI" id="CHEBI:28938"/>
        <dbReference type="ChEBI" id="CHEBI:58451"/>
        <dbReference type="ChEBI" id="CHEBI:597326"/>
        <dbReference type="EC" id="1.4.3.5"/>
    </reaction>
</comment>
<feature type="binding site" evidence="5">
    <location>
        <begin position="182"/>
        <end position="184"/>
    </location>
    <ligand>
        <name>substrate</name>
    </ligand>
</feature>
<evidence type="ECO:0000256" key="3">
    <source>
        <dbReference type="ARBA" id="ARBA00022643"/>
    </source>
</evidence>
<evidence type="ECO:0000256" key="2">
    <source>
        <dbReference type="ARBA" id="ARBA00022630"/>
    </source>
</evidence>
<comment type="pathway">
    <text evidence="5">Cofactor metabolism; pyridoxal 5'-phosphate salvage; pyridoxal 5'-phosphate from pyridoxine 5'-phosphate: step 1/1.</text>
</comment>
<dbReference type="Pfam" id="PF01243">
    <property type="entry name" value="PNPOx_N"/>
    <property type="match status" value="1"/>
</dbReference>
<feature type="binding site" evidence="5">
    <location>
        <position position="118"/>
    </location>
    <ligand>
        <name>substrate</name>
    </ligand>
</feature>
<dbReference type="PROSITE" id="PS01064">
    <property type="entry name" value="PYRIDOX_OXIDASE"/>
    <property type="match status" value="1"/>
</dbReference>
<evidence type="ECO:0000313" key="9">
    <source>
        <dbReference type="Proteomes" id="UP001430954"/>
    </source>
</evidence>
<feature type="binding site" evidence="5">
    <location>
        <position position="72"/>
    </location>
    <ligand>
        <name>FMN</name>
        <dbReference type="ChEBI" id="CHEBI:58210"/>
    </ligand>
</feature>
<feature type="binding site" evidence="5">
    <location>
        <begin position="50"/>
        <end position="55"/>
    </location>
    <ligand>
        <name>FMN</name>
        <dbReference type="ChEBI" id="CHEBI:58210"/>
    </ligand>
</feature>
<feature type="binding site" evidence="5">
    <location>
        <begin position="131"/>
        <end position="132"/>
    </location>
    <ligand>
        <name>FMN</name>
        <dbReference type="ChEBI" id="CHEBI:58210"/>
    </ligand>
</feature>
<dbReference type="GO" id="GO:0004733">
    <property type="term" value="F:pyridoxamine phosphate oxidase activity"/>
    <property type="evidence" value="ECO:0007669"/>
    <property type="project" value="UniProtKB-EC"/>
</dbReference>
<proteinExistence type="inferred from homology"/>
<dbReference type="PANTHER" id="PTHR10851">
    <property type="entry name" value="PYRIDOXINE-5-PHOSPHATE OXIDASE"/>
    <property type="match status" value="1"/>
</dbReference>
<feature type="binding site" evidence="5">
    <location>
        <position position="122"/>
    </location>
    <ligand>
        <name>substrate</name>
    </ligand>
</feature>
<keyword evidence="2 5" id="KW-0285">Flavoprotein</keyword>
<dbReference type="EMBL" id="JAINZW010000003">
    <property type="protein sequence ID" value="MBZ4039409.1"/>
    <property type="molecule type" value="Genomic_DNA"/>
</dbReference>
<dbReference type="Pfam" id="PF10590">
    <property type="entry name" value="PNP_phzG_C"/>
    <property type="match status" value="1"/>
</dbReference>
<dbReference type="RefSeq" id="WP_223675870.1">
    <property type="nucleotide sequence ID" value="NZ_JAINZW010000003.1"/>
</dbReference>
<evidence type="ECO:0000259" key="6">
    <source>
        <dbReference type="Pfam" id="PF01243"/>
    </source>
</evidence>
<organism evidence="8 9">
    <name type="scientific">Novilysobacter selenitireducens</name>
    <dbReference type="NCBI Taxonomy" id="2872639"/>
    <lineage>
        <taxon>Bacteria</taxon>
        <taxon>Pseudomonadati</taxon>
        <taxon>Pseudomonadota</taxon>
        <taxon>Gammaproteobacteria</taxon>
        <taxon>Lysobacterales</taxon>
        <taxon>Lysobacteraceae</taxon>
        <taxon>Novilysobacter</taxon>
    </lineage>
</organism>
<dbReference type="SUPFAM" id="SSF50475">
    <property type="entry name" value="FMN-binding split barrel"/>
    <property type="match status" value="1"/>
</dbReference>
<comment type="catalytic activity">
    <reaction evidence="5">
        <text>pyridoxine 5'-phosphate + O2 = pyridoxal 5'-phosphate + H2O2</text>
        <dbReference type="Rhea" id="RHEA:15149"/>
        <dbReference type="ChEBI" id="CHEBI:15379"/>
        <dbReference type="ChEBI" id="CHEBI:16240"/>
        <dbReference type="ChEBI" id="CHEBI:58589"/>
        <dbReference type="ChEBI" id="CHEBI:597326"/>
        <dbReference type="EC" id="1.4.3.5"/>
    </reaction>
</comment>
<evidence type="ECO:0000256" key="4">
    <source>
        <dbReference type="ARBA" id="ARBA00023002"/>
    </source>
</evidence>
<reference evidence="8 9" key="1">
    <citation type="submission" date="2021-09" db="EMBL/GenBank/DDBJ databases">
        <title>Lysobacter sp. 13A isolated from the river sediment.</title>
        <authorList>
            <person name="Liu H."/>
            <person name="Li S."/>
            <person name="Mao S."/>
        </authorList>
    </citation>
    <scope>NUCLEOTIDE SEQUENCE [LARGE SCALE GENOMIC DNA]</scope>
    <source>
        <strain evidence="8 9">13A</strain>
    </source>
</reference>
<feature type="domain" description="Pyridoxine 5'-phosphate oxidase dimerisation C-terminal" evidence="7">
    <location>
        <begin position="163"/>
        <end position="204"/>
    </location>
</feature>
<keyword evidence="5" id="KW-0664">Pyridoxine biosynthesis</keyword>
<dbReference type="Proteomes" id="UP001430954">
    <property type="component" value="Unassembled WGS sequence"/>
</dbReference>